<dbReference type="InterPro" id="IPR001940">
    <property type="entry name" value="Peptidase_S1C"/>
</dbReference>
<feature type="compositionally biased region" description="Acidic residues" evidence="5">
    <location>
        <begin position="42"/>
        <end position="52"/>
    </location>
</feature>
<accession>A0A7J6LGU4</accession>
<evidence type="ECO:0000256" key="1">
    <source>
        <dbReference type="ARBA" id="ARBA00010541"/>
    </source>
</evidence>
<dbReference type="InterPro" id="IPR046449">
    <property type="entry name" value="DEGP_PDZ_sf"/>
</dbReference>
<dbReference type="Pfam" id="PF13365">
    <property type="entry name" value="Trypsin_2"/>
    <property type="match status" value="1"/>
</dbReference>
<dbReference type="GO" id="GO:0004252">
    <property type="term" value="F:serine-type endopeptidase activity"/>
    <property type="evidence" value="ECO:0007669"/>
    <property type="project" value="InterPro"/>
</dbReference>
<proteinExistence type="inferred from homology"/>
<dbReference type="GO" id="GO:0006508">
    <property type="term" value="P:proteolysis"/>
    <property type="evidence" value="ECO:0007669"/>
    <property type="project" value="UniProtKB-KW"/>
</dbReference>
<evidence type="ECO:0000256" key="2">
    <source>
        <dbReference type="ARBA" id="ARBA00022670"/>
    </source>
</evidence>
<dbReference type="InterPro" id="IPR041517">
    <property type="entry name" value="DEGP_PDZ"/>
</dbReference>
<dbReference type="Gene3D" id="3.20.190.20">
    <property type="match status" value="1"/>
</dbReference>
<organism evidence="7 8">
    <name type="scientific">Perkinsus olseni</name>
    <name type="common">Perkinsus atlanticus</name>
    <dbReference type="NCBI Taxonomy" id="32597"/>
    <lineage>
        <taxon>Eukaryota</taxon>
        <taxon>Sar</taxon>
        <taxon>Alveolata</taxon>
        <taxon>Perkinsozoa</taxon>
        <taxon>Perkinsea</taxon>
        <taxon>Perkinsida</taxon>
        <taxon>Perkinsidae</taxon>
        <taxon>Perkinsus</taxon>
    </lineage>
</organism>
<dbReference type="OrthoDB" id="4217619at2759"/>
<comment type="caution">
    <text evidence="7">The sequence shown here is derived from an EMBL/GenBank/DDBJ whole genome shotgun (WGS) entry which is preliminary data.</text>
</comment>
<gene>
    <name evidence="7" type="ORF">FOZ61_005577</name>
</gene>
<dbReference type="SUPFAM" id="SSF50494">
    <property type="entry name" value="Trypsin-like serine proteases"/>
    <property type="match status" value="1"/>
</dbReference>
<dbReference type="InterPro" id="IPR009003">
    <property type="entry name" value="Peptidase_S1_PA"/>
</dbReference>
<name>A0A7J6LGU4_PEROL</name>
<feature type="region of interest" description="Disordered" evidence="5">
    <location>
        <begin position="1"/>
        <end position="53"/>
    </location>
</feature>
<evidence type="ECO:0000313" key="8">
    <source>
        <dbReference type="Proteomes" id="UP000570595"/>
    </source>
</evidence>
<dbReference type="Pfam" id="PF17815">
    <property type="entry name" value="PDZ_3"/>
    <property type="match status" value="1"/>
</dbReference>
<dbReference type="Gene3D" id="2.40.10.120">
    <property type="match status" value="1"/>
</dbReference>
<reference evidence="7 8" key="1">
    <citation type="submission" date="2020-04" db="EMBL/GenBank/DDBJ databases">
        <title>Perkinsus olseni comparative genomics.</title>
        <authorList>
            <person name="Bogema D.R."/>
        </authorList>
    </citation>
    <scope>NUCLEOTIDE SEQUENCE [LARGE SCALE GENOMIC DNA]</scope>
    <source>
        <strain evidence="7">ATCC PRA-179</strain>
    </source>
</reference>
<keyword evidence="2" id="KW-0645">Protease</keyword>
<dbReference type="PANTHER" id="PTHR45980:SF18">
    <property type="entry name" value="PROTEASE DO-LIKE 9"/>
    <property type="match status" value="1"/>
</dbReference>
<keyword evidence="4" id="KW-0720">Serine protease</keyword>
<dbReference type="PRINTS" id="PR00834">
    <property type="entry name" value="PROTEASES2C"/>
</dbReference>
<sequence length="494" mass="53445">SARRGVGEEGQQQQQQLRVPTTPRKCQTPGSRLRSRLPSIGDDSECGQEDMGDQPGVNSVVKVFCTHSEPNYSAPWGSKPQISSTSTAFAFAVVGSAEERPSRQLLLTNAHSVKHAAVIQVKTRGSSAKVVCRPLCVASECDLAILEPVFEGGDARAKEFWDTLEPLKLARKLPKLGDDVTVVGYPVGGDNTSVSQGVVSRIDLQEYTAHGSAGAPRLLAIQIDAAINPGNSGGPAVDNNGRCIGVAFQALRGEGTENISYIIPTEIVKHFLEDFQKHGKYTGFGDAGFVAQPLESAYIRKALGMPANLTGVRIRRIDATAPAAEILKVGDVVTSVGDKADPLVPVEPRYGPEYLIVAGLVFLPLTEPFLLCEYGDNFESEAPIRLCSLWSHGQRKSADDEVVILHQVLASELTVGYHDIKCLQLAKLNGVQVKNLRQLADEVARIELEAGDESMMTFELVNGDVVVIPVKQAMQANEEIMKRNKIAKRMNLRE</sequence>
<dbReference type="Proteomes" id="UP000570595">
    <property type="component" value="Unassembled WGS sequence"/>
</dbReference>
<evidence type="ECO:0000313" key="7">
    <source>
        <dbReference type="EMBL" id="KAF4658502.1"/>
    </source>
</evidence>
<dbReference type="AlphaFoldDB" id="A0A7J6LGU4"/>
<evidence type="ECO:0000259" key="6">
    <source>
        <dbReference type="Pfam" id="PF17815"/>
    </source>
</evidence>
<evidence type="ECO:0000256" key="5">
    <source>
        <dbReference type="SAM" id="MobiDB-lite"/>
    </source>
</evidence>
<evidence type="ECO:0000256" key="3">
    <source>
        <dbReference type="ARBA" id="ARBA00022801"/>
    </source>
</evidence>
<evidence type="ECO:0000256" key="4">
    <source>
        <dbReference type="ARBA" id="ARBA00022825"/>
    </source>
</evidence>
<keyword evidence="3" id="KW-0378">Hydrolase</keyword>
<feature type="domain" description="Protease Do-like PDZ" evidence="6">
    <location>
        <begin position="352"/>
        <end position="490"/>
    </location>
</feature>
<feature type="non-terminal residue" evidence="7">
    <location>
        <position position="494"/>
    </location>
</feature>
<dbReference type="EMBL" id="JABAHT010000307">
    <property type="protein sequence ID" value="KAF4658502.1"/>
    <property type="molecule type" value="Genomic_DNA"/>
</dbReference>
<protein>
    <recommendedName>
        <fullName evidence="6">Protease Do-like PDZ domain-containing protein</fullName>
    </recommendedName>
</protein>
<comment type="similarity">
    <text evidence="1">Belongs to the peptidase S1C family.</text>
</comment>
<dbReference type="PANTHER" id="PTHR45980">
    <property type="match status" value="1"/>
</dbReference>